<keyword evidence="3" id="KW-1185">Reference proteome</keyword>
<accession>A0A5J4NWL8</accession>
<name>A0A5J4NWL8_9TREM</name>
<reference evidence="2 3" key="1">
    <citation type="journal article" date="2019" name="Gigascience">
        <title>Whole-genome sequence of the oriental lung fluke Paragonimus westermani.</title>
        <authorList>
            <person name="Oey H."/>
            <person name="Zakrzewski M."/>
            <person name="Narain K."/>
            <person name="Devi K.R."/>
            <person name="Agatsuma T."/>
            <person name="Nawaratna S."/>
            <person name="Gobert G.N."/>
            <person name="Jones M.K."/>
            <person name="Ragan M.A."/>
            <person name="McManus D.P."/>
            <person name="Krause L."/>
        </authorList>
    </citation>
    <scope>NUCLEOTIDE SEQUENCE [LARGE SCALE GENOMIC DNA]</scope>
    <source>
        <strain evidence="2 3">IND2009</strain>
    </source>
</reference>
<dbReference type="AlphaFoldDB" id="A0A5J4NWL8"/>
<dbReference type="Proteomes" id="UP000324629">
    <property type="component" value="Unassembled WGS sequence"/>
</dbReference>
<keyword evidence="1" id="KW-0472">Membrane</keyword>
<organism evidence="2 3">
    <name type="scientific">Paragonimus westermani</name>
    <dbReference type="NCBI Taxonomy" id="34504"/>
    <lineage>
        <taxon>Eukaryota</taxon>
        <taxon>Metazoa</taxon>
        <taxon>Spiralia</taxon>
        <taxon>Lophotrochozoa</taxon>
        <taxon>Platyhelminthes</taxon>
        <taxon>Trematoda</taxon>
        <taxon>Digenea</taxon>
        <taxon>Plagiorchiida</taxon>
        <taxon>Troglotremata</taxon>
        <taxon>Troglotrematidae</taxon>
        <taxon>Paragonimus</taxon>
    </lineage>
</organism>
<proteinExistence type="predicted"/>
<sequence length="292" mass="32770">MAFESPPLCILLFIKLFKLWTQLQIIALIYGCYRMIVLPVTVVLVALLNNVLAQNGTPAGSLTSTFKGLLAYNLSLVKYPGNLTKENWTRVRTDVCEQPRETLDQQVRRQIVDFLRLSNISDSNIHTEPFGDYENPEYKFYTRVKANITIENSMLAANRINYTCSSFRQLIKACLGSPFFYSETAYIGRPVKLLDGKIDENSANTTTNSPTSDRTITNNGSVATTSKTISGGVVESSANFSLNMQSLLRAALAISRQNDLRILNTNSTHVRRVHLGWLAMRFTITQFSLYGE</sequence>
<keyword evidence="1" id="KW-0812">Transmembrane</keyword>
<evidence type="ECO:0000256" key="1">
    <source>
        <dbReference type="SAM" id="Phobius"/>
    </source>
</evidence>
<keyword evidence="1" id="KW-1133">Transmembrane helix</keyword>
<dbReference type="EMBL" id="QNGE01000693">
    <property type="protein sequence ID" value="KAA3679580.1"/>
    <property type="molecule type" value="Genomic_DNA"/>
</dbReference>
<gene>
    <name evidence="2" type="ORF">DEA37_0002952</name>
</gene>
<evidence type="ECO:0000313" key="3">
    <source>
        <dbReference type="Proteomes" id="UP000324629"/>
    </source>
</evidence>
<comment type="caution">
    <text evidence="2">The sequence shown here is derived from an EMBL/GenBank/DDBJ whole genome shotgun (WGS) entry which is preliminary data.</text>
</comment>
<evidence type="ECO:0000313" key="2">
    <source>
        <dbReference type="EMBL" id="KAA3679580.1"/>
    </source>
</evidence>
<protein>
    <submittedName>
        <fullName evidence="2">Uncharacterized protein</fullName>
    </submittedName>
</protein>
<feature type="transmembrane region" description="Helical" evidence="1">
    <location>
        <begin position="25"/>
        <end position="48"/>
    </location>
</feature>